<protein>
    <submittedName>
        <fullName evidence="1">Uncharacterized protein</fullName>
    </submittedName>
</protein>
<organism evidence="1 2">
    <name type="scientific">Amniculicola lignicola CBS 123094</name>
    <dbReference type="NCBI Taxonomy" id="1392246"/>
    <lineage>
        <taxon>Eukaryota</taxon>
        <taxon>Fungi</taxon>
        <taxon>Dikarya</taxon>
        <taxon>Ascomycota</taxon>
        <taxon>Pezizomycotina</taxon>
        <taxon>Dothideomycetes</taxon>
        <taxon>Pleosporomycetidae</taxon>
        <taxon>Pleosporales</taxon>
        <taxon>Amniculicolaceae</taxon>
        <taxon>Amniculicola</taxon>
    </lineage>
</organism>
<name>A0A6A5VXF3_9PLEO</name>
<dbReference type="OrthoDB" id="5047692at2759"/>
<reference evidence="1" key="1">
    <citation type="journal article" date="2020" name="Stud. Mycol.">
        <title>101 Dothideomycetes genomes: a test case for predicting lifestyles and emergence of pathogens.</title>
        <authorList>
            <person name="Haridas S."/>
            <person name="Albert R."/>
            <person name="Binder M."/>
            <person name="Bloem J."/>
            <person name="Labutti K."/>
            <person name="Salamov A."/>
            <person name="Andreopoulos B."/>
            <person name="Baker S."/>
            <person name="Barry K."/>
            <person name="Bills G."/>
            <person name="Bluhm B."/>
            <person name="Cannon C."/>
            <person name="Castanera R."/>
            <person name="Culley D."/>
            <person name="Daum C."/>
            <person name="Ezra D."/>
            <person name="Gonzalez J."/>
            <person name="Henrissat B."/>
            <person name="Kuo A."/>
            <person name="Liang C."/>
            <person name="Lipzen A."/>
            <person name="Lutzoni F."/>
            <person name="Magnuson J."/>
            <person name="Mondo S."/>
            <person name="Nolan M."/>
            <person name="Ohm R."/>
            <person name="Pangilinan J."/>
            <person name="Park H.-J."/>
            <person name="Ramirez L."/>
            <person name="Alfaro M."/>
            <person name="Sun H."/>
            <person name="Tritt A."/>
            <person name="Yoshinaga Y."/>
            <person name="Zwiers L.-H."/>
            <person name="Turgeon B."/>
            <person name="Goodwin S."/>
            <person name="Spatafora J."/>
            <person name="Crous P."/>
            <person name="Grigoriev I."/>
        </authorList>
    </citation>
    <scope>NUCLEOTIDE SEQUENCE</scope>
    <source>
        <strain evidence="1">CBS 123094</strain>
    </source>
</reference>
<keyword evidence="2" id="KW-1185">Reference proteome</keyword>
<evidence type="ECO:0000313" key="1">
    <source>
        <dbReference type="EMBL" id="KAF1994233.1"/>
    </source>
</evidence>
<accession>A0A6A5VXF3</accession>
<gene>
    <name evidence="1" type="ORF">P154DRAFT_527201</name>
</gene>
<evidence type="ECO:0000313" key="2">
    <source>
        <dbReference type="Proteomes" id="UP000799779"/>
    </source>
</evidence>
<sequence>MQSSTSLPDSRNTFDEQQLKDLLNGRVLGQKTTREWPPLARPPRFRPIGWPDPPIVGFPPPILFPGKIEPPRPTIPPDPLTLLKAYADALRPSLTIENDLSRVNQAVFITTPLQYGIPASVYPPEFINDAVFKLADSIQSGISPAFNIGGPSYVGYLSSYVENIGELPPLVKEARENYLVAKAASEAEYDKMFAKFKEVFSLNPQLQLTEWIEKDTGRDYRDAVAERNRLSDAFSRLQGASLSAVIKAREMLDSAQDRDSSTEGNMPCALRDLDRSLVPSGDAGVLYRPLHYLGGFNLSSRRWIDEHGEAATSPRRIQIDLLGANNMTWKSLGFPQLDQESPVAADLRKYFGNGSLTIRCTGLASFDVFRGLWNIDGFRTILPPLFPSAPERLKEPVFKTSKFLVGYDVEVVLELDALFLEALDSPGADGKYQVFPDLFGDIPFNKREDTTGKVVLHAGLGSNNAYPVLLALLAEKV</sequence>
<dbReference type="AlphaFoldDB" id="A0A6A5VXF3"/>
<dbReference type="EMBL" id="ML977666">
    <property type="protein sequence ID" value="KAF1994233.1"/>
    <property type="molecule type" value="Genomic_DNA"/>
</dbReference>
<proteinExistence type="predicted"/>
<dbReference type="Proteomes" id="UP000799779">
    <property type="component" value="Unassembled WGS sequence"/>
</dbReference>